<dbReference type="InterPro" id="IPR023198">
    <property type="entry name" value="PGP-like_dom2"/>
</dbReference>
<protein>
    <submittedName>
        <fullName evidence="1">Phosphoglycolate phosphatase</fullName>
    </submittedName>
</protein>
<dbReference type="NCBIfam" id="TIGR01549">
    <property type="entry name" value="HAD-SF-IA-v1"/>
    <property type="match status" value="1"/>
</dbReference>
<dbReference type="SFLD" id="SFLDG01135">
    <property type="entry name" value="C1.5.6:_HAD__Beta-PGM__Phospha"/>
    <property type="match status" value="1"/>
</dbReference>
<dbReference type="InterPro" id="IPR006439">
    <property type="entry name" value="HAD-SF_hydro_IA"/>
</dbReference>
<dbReference type="Proteomes" id="UP000295247">
    <property type="component" value="Unassembled WGS sequence"/>
</dbReference>
<dbReference type="Gene3D" id="1.10.150.240">
    <property type="entry name" value="Putative phosphatase, domain 2"/>
    <property type="match status" value="1"/>
</dbReference>
<dbReference type="NCBIfam" id="TIGR01662">
    <property type="entry name" value="HAD-SF-IIIA"/>
    <property type="match status" value="1"/>
</dbReference>
<accession>A0A4R4A777</accession>
<dbReference type="GO" id="GO:0006281">
    <property type="term" value="P:DNA repair"/>
    <property type="evidence" value="ECO:0007669"/>
    <property type="project" value="TreeGrafter"/>
</dbReference>
<dbReference type="EMBL" id="SMDC01000011">
    <property type="protein sequence ID" value="TCW34319.1"/>
    <property type="molecule type" value="Genomic_DNA"/>
</dbReference>
<dbReference type="Pfam" id="PF13419">
    <property type="entry name" value="HAD_2"/>
    <property type="match status" value="1"/>
</dbReference>
<dbReference type="GO" id="GO:0008967">
    <property type="term" value="F:phosphoglycolate phosphatase activity"/>
    <property type="evidence" value="ECO:0007669"/>
    <property type="project" value="TreeGrafter"/>
</dbReference>
<sequence length="221" mass="23986">MSFELIVFDWDGTLMDSEAHIVDCMQRAFVELGLEPPPREAAREIIGLSLERGTRELLPGAEPEVYEALILAYRRRFLGATPNASALFAGAAEVLSTLTERGCRLAVATGKSRAGLDKALRETGLGGFFHATRCADETFSKPHPQMLLELMDELGASAAETLMIGDTEFDMQMARNAGVAGLAVSYGVHPPERLRAHQPLDCLDAVSAIPEWLAARAMTEI</sequence>
<evidence type="ECO:0000313" key="1">
    <source>
        <dbReference type="EMBL" id="TCW34319.1"/>
    </source>
</evidence>
<name>A0A4R4A777_MARGR</name>
<dbReference type="InterPro" id="IPR036412">
    <property type="entry name" value="HAD-like_sf"/>
</dbReference>
<dbReference type="PANTHER" id="PTHR43434:SF24">
    <property type="entry name" value="HYDROLASE-RELATED"/>
    <property type="match status" value="1"/>
</dbReference>
<gene>
    <name evidence="1" type="ORF">EDC29_11134</name>
</gene>
<evidence type="ECO:0000313" key="2">
    <source>
        <dbReference type="Proteomes" id="UP000295247"/>
    </source>
</evidence>
<dbReference type="Gene3D" id="3.40.50.1000">
    <property type="entry name" value="HAD superfamily/HAD-like"/>
    <property type="match status" value="1"/>
</dbReference>
<dbReference type="InterPro" id="IPR041492">
    <property type="entry name" value="HAD_2"/>
</dbReference>
<dbReference type="SUPFAM" id="SSF56784">
    <property type="entry name" value="HAD-like"/>
    <property type="match status" value="1"/>
</dbReference>
<dbReference type="SFLD" id="SFLDG01129">
    <property type="entry name" value="C1.5:_HAD__Beta-PGM__Phosphata"/>
    <property type="match status" value="1"/>
</dbReference>
<dbReference type="SFLD" id="SFLDS00003">
    <property type="entry name" value="Haloacid_Dehalogenase"/>
    <property type="match status" value="1"/>
</dbReference>
<dbReference type="AlphaFoldDB" id="A0A4R4A777"/>
<dbReference type="GO" id="GO:0005829">
    <property type="term" value="C:cytosol"/>
    <property type="evidence" value="ECO:0007669"/>
    <property type="project" value="TreeGrafter"/>
</dbReference>
<comment type="caution">
    <text evidence="1">The sequence shown here is derived from an EMBL/GenBank/DDBJ whole genome shotgun (WGS) entry which is preliminary data.</text>
</comment>
<reference evidence="1 2" key="1">
    <citation type="submission" date="2019-03" db="EMBL/GenBank/DDBJ databases">
        <title>Genomic Encyclopedia of Type Strains, Phase IV (KMG-IV): sequencing the most valuable type-strain genomes for metagenomic binning, comparative biology and taxonomic classification.</title>
        <authorList>
            <person name="Goeker M."/>
        </authorList>
    </citation>
    <scope>NUCLEOTIDE SEQUENCE [LARGE SCALE GENOMIC DNA]</scope>
    <source>
        <strain evidence="1 2">DSM 203</strain>
    </source>
</reference>
<dbReference type="InterPro" id="IPR023214">
    <property type="entry name" value="HAD_sf"/>
</dbReference>
<dbReference type="PANTHER" id="PTHR43434">
    <property type="entry name" value="PHOSPHOGLYCOLATE PHOSPHATASE"/>
    <property type="match status" value="1"/>
</dbReference>
<dbReference type="InterPro" id="IPR050155">
    <property type="entry name" value="HAD-like_hydrolase_sf"/>
</dbReference>
<organism evidence="1 2">
    <name type="scientific">Marichromatium gracile</name>
    <name type="common">Chromatium gracile</name>
    <dbReference type="NCBI Taxonomy" id="1048"/>
    <lineage>
        <taxon>Bacteria</taxon>
        <taxon>Pseudomonadati</taxon>
        <taxon>Pseudomonadota</taxon>
        <taxon>Gammaproteobacteria</taxon>
        <taxon>Chromatiales</taxon>
        <taxon>Chromatiaceae</taxon>
        <taxon>Marichromatium</taxon>
    </lineage>
</organism>
<dbReference type="RefSeq" id="WP_132230379.1">
    <property type="nucleotide sequence ID" value="NZ_NRRH01000010.1"/>
</dbReference>
<dbReference type="InterPro" id="IPR006549">
    <property type="entry name" value="HAD-SF_hydro_IIIA"/>
</dbReference>
<proteinExistence type="predicted"/>